<accession>S0EZ82</accession>
<dbReference type="Pfam" id="PF07813">
    <property type="entry name" value="LTXXQ"/>
    <property type="match status" value="1"/>
</dbReference>
<keyword evidence="3" id="KW-1185">Reference proteome</keyword>
<name>S0EZ82_CHTCT</name>
<dbReference type="STRING" id="454171.CP488_02345"/>
<evidence type="ECO:0000313" key="3">
    <source>
        <dbReference type="Proteomes" id="UP000014227"/>
    </source>
</evidence>
<proteinExistence type="predicted"/>
<sequence>MKRTECLLTTTLLGIGIAFGMPVAKAQKIIPPPNGNKNSYVYTPVPFNGYWTPTTGFFLPWAVPFGGYYNYPNFYFQGYPYQGTPGAPYQGFGRQRGNFQGRNGNFRLRAQAGFAMFQNIMSQLPQQGPLFLDPTRSNEALLLRRDDVRHELLLSGDQQNQLNQLIIGVQRDTFTQVANAWRQNIQQNRQNLRDMTPEERRAFFQQQGQQMETTVAKITDQEDAKLEAVLDNWQKNRLHQLDLQWRTAMALSDDKVADKLNLTPDQRAAIKKIANDFRQLQRQTLMALFQPNNTNEVAANGAVPGQQPSTPGPQGPPRFDPAQLQQIMATLSDRAKQAEAKMYKARIEYGNKALAVLTPEQRAQWQTLLGKPFYFNPNTLDDVALAQQQQ</sequence>
<dbReference type="RefSeq" id="WP_016483089.1">
    <property type="nucleotide sequence ID" value="NC_021487.1"/>
</dbReference>
<feature type="region of interest" description="Disordered" evidence="1">
    <location>
        <begin position="296"/>
        <end position="320"/>
    </location>
</feature>
<dbReference type="eggNOG" id="ENOG5032VB4">
    <property type="taxonomic scope" value="Bacteria"/>
</dbReference>
<evidence type="ECO:0000256" key="1">
    <source>
        <dbReference type="SAM" id="MobiDB-lite"/>
    </source>
</evidence>
<reference evidence="3" key="1">
    <citation type="submission" date="2013-03" db="EMBL/GenBank/DDBJ databases">
        <title>Genome sequence of Chthonomonas calidirosea, the first sequenced genome from the Armatimonadetes phylum (formally candidate division OP10).</title>
        <authorList>
            <person name="Lee K.C.Y."/>
            <person name="Morgan X.C."/>
            <person name="Dunfield P.F."/>
            <person name="Tamas I."/>
            <person name="Houghton K.M."/>
            <person name="Vyssotski M."/>
            <person name="Ryan J.L.J."/>
            <person name="Lagutin K."/>
            <person name="McDonald I.R."/>
            <person name="Stott M.B."/>
        </authorList>
    </citation>
    <scope>NUCLEOTIDE SEQUENCE [LARGE SCALE GENOMIC DNA]</scope>
    <source>
        <strain evidence="3">DSM 23976 / ICMP 18418 / T49</strain>
    </source>
</reference>
<evidence type="ECO:0000313" key="2">
    <source>
        <dbReference type="EMBL" id="CCW35560.1"/>
    </source>
</evidence>
<dbReference type="KEGG" id="ccz:CCALI_01747"/>
<dbReference type="InterPro" id="IPR012899">
    <property type="entry name" value="LTXXQ"/>
</dbReference>
<dbReference type="GO" id="GO:0042597">
    <property type="term" value="C:periplasmic space"/>
    <property type="evidence" value="ECO:0007669"/>
    <property type="project" value="InterPro"/>
</dbReference>
<dbReference type="HOGENOM" id="CLU_707319_0_0_0"/>
<gene>
    <name evidence="2" type="ORF">CCALI_01747</name>
</gene>
<dbReference type="InParanoid" id="S0EZ82"/>
<dbReference type="PATRIC" id="fig|1303518.3.peg.1803"/>
<feature type="compositionally biased region" description="Pro residues" evidence="1">
    <location>
        <begin position="310"/>
        <end position="319"/>
    </location>
</feature>
<dbReference type="EMBL" id="HF951689">
    <property type="protein sequence ID" value="CCW35560.1"/>
    <property type="molecule type" value="Genomic_DNA"/>
</dbReference>
<dbReference type="Gene3D" id="1.20.120.1490">
    <property type="match status" value="1"/>
</dbReference>
<protein>
    <submittedName>
        <fullName evidence="2">Small-conductance mechanosensitive channel</fullName>
    </submittedName>
</protein>
<dbReference type="AlphaFoldDB" id="S0EZ82"/>
<dbReference type="Proteomes" id="UP000014227">
    <property type="component" value="Chromosome I"/>
</dbReference>
<organism evidence="2 3">
    <name type="scientific">Chthonomonas calidirosea (strain DSM 23976 / ICMP 18418 / T49)</name>
    <dbReference type="NCBI Taxonomy" id="1303518"/>
    <lineage>
        <taxon>Bacteria</taxon>
        <taxon>Bacillati</taxon>
        <taxon>Armatimonadota</taxon>
        <taxon>Chthonomonadia</taxon>
        <taxon>Chthonomonadales</taxon>
        <taxon>Chthonomonadaceae</taxon>
        <taxon>Chthonomonas</taxon>
    </lineage>
</organism>